<reference evidence="8 9" key="1">
    <citation type="journal article" date="2023" name="bioRxiv">
        <title>An intranuclear bacterial parasite of deep-sea mussels expresses apoptosis inhibitors acquired from its host.</title>
        <authorList>
            <person name="Gonzalez Porras M.A."/>
            <person name="Assie A."/>
            <person name="Tietjen M."/>
            <person name="Violette M."/>
            <person name="Kleiner M."/>
            <person name="Gruber-Vodicka H."/>
            <person name="Dubilier N."/>
            <person name="Leisch N."/>
        </authorList>
    </citation>
    <scope>NUCLEOTIDE SEQUENCE [LARGE SCALE GENOMIC DNA]</scope>
    <source>
        <strain evidence="8">IAP13</strain>
    </source>
</reference>
<dbReference type="SUPFAM" id="SSF56112">
    <property type="entry name" value="Protein kinase-like (PK-like)"/>
    <property type="match status" value="1"/>
</dbReference>
<name>A0AA90NL95_9GAMM</name>
<evidence type="ECO:0000313" key="8">
    <source>
        <dbReference type="EMBL" id="MDP0588803.1"/>
    </source>
</evidence>
<keyword evidence="3" id="KW-0418">Kinase</keyword>
<dbReference type="Gene3D" id="1.10.510.10">
    <property type="entry name" value="Transferase(Phosphotransferase) domain 1"/>
    <property type="match status" value="1"/>
</dbReference>
<proteinExistence type="predicted"/>
<dbReference type="GO" id="GO:0016020">
    <property type="term" value="C:membrane"/>
    <property type="evidence" value="ECO:0007669"/>
    <property type="project" value="TreeGrafter"/>
</dbReference>
<protein>
    <recommendedName>
        <fullName evidence="10">Non-specific serine/threonine protein kinase</fullName>
    </recommendedName>
</protein>
<evidence type="ECO:0000259" key="7">
    <source>
        <dbReference type="PROSITE" id="PS50802"/>
    </source>
</evidence>
<gene>
    <name evidence="8" type="ORF">QS748_06245</name>
</gene>
<dbReference type="Proteomes" id="UP001178148">
    <property type="component" value="Unassembled WGS sequence"/>
</dbReference>
<dbReference type="InterPro" id="IPR045269">
    <property type="entry name" value="Atg1-like"/>
</dbReference>
<dbReference type="SMART" id="SM00220">
    <property type="entry name" value="S_TKc"/>
    <property type="match status" value="1"/>
</dbReference>
<organism evidence="8 9">
    <name type="scientific">Candidatus Endonucleibacter bathymodioli</name>
    <dbReference type="NCBI Taxonomy" id="539814"/>
    <lineage>
        <taxon>Bacteria</taxon>
        <taxon>Pseudomonadati</taxon>
        <taxon>Pseudomonadota</taxon>
        <taxon>Gammaproteobacteria</taxon>
        <taxon>Oceanospirillales</taxon>
        <taxon>Endozoicomonadaceae</taxon>
        <taxon>Candidatus Endonucleibacter</taxon>
    </lineage>
</organism>
<dbReference type="GO" id="GO:0000407">
    <property type="term" value="C:phagophore assembly site"/>
    <property type="evidence" value="ECO:0007669"/>
    <property type="project" value="TreeGrafter"/>
</dbReference>
<dbReference type="GO" id="GO:0005829">
    <property type="term" value="C:cytosol"/>
    <property type="evidence" value="ECO:0007669"/>
    <property type="project" value="TreeGrafter"/>
</dbReference>
<feature type="region of interest" description="Disordered" evidence="5">
    <location>
        <begin position="313"/>
        <end position="338"/>
    </location>
</feature>
<dbReference type="InterPro" id="IPR000719">
    <property type="entry name" value="Prot_kinase_dom"/>
</dbReference>
<evidence type="ECO:0000256" key="4">
    <source>
        <dbReference type="ARBA" id="ARBA00022840"/>
    </source>
</evidence>
<feature type="domain" description="OTU" evidence="7">
    <location>
        <begin position="715"/>
        <end position="909"/>
    </location>
</feature>
<dbReference type="InterPro" id="IPR011009">
    <property type="entry name" value="Kinase-like_dom_sf"/>
</dbReference>
<evidence type="ECO:0000259" key="6">
    <source>
        <dbReference type="PROSITE" id="PS50011"/>
    </source>
</evidence>
<dbReference type="PROSITE" id="PS50011">
    <property type="entry name" value="PROTEIN_KINASE_DOM"/>
    <property type="match status" value="1"/>
</dbReference>
<evidence type="ECO:0008006" key="10">
    <source>
        <dbReference type="Google" id="ProtNLM"/>
    </source>
</evidence>
<accession>A0AA90NL95</accession>
<dbReference type="PROSITE" id="PS50802">
    <property type="entry name" value="OTU"/>
    <property type="match status" value="1"/>
</dbReference>
<keyword evidence="9" id="KW-1185">Reference proteome</keyword>
<dbReference type="GO" id="GO:0005524">
    <property type="term" value="F:ATP binding"/>
    <property type="evidence" value="ECO:0007669"/>
    <property type="project" value="UniProtKB-KW"/>
</dbReference>
<dbReference type="GO" id="GO:0004674">
    <property type="term" value="F:protein serine/threonine kinase activity"/>
    <property type="evidence" value="ECO:0007669"/>
    <property type="project" value="InterPro"/>
</dbReference>
<evidence type="ECO:0000256" key="5">
    <source>
        <dbReference type="SAM" id="MobiDB-lite"/>
    </source>
</evidence>
<dbReference type="PANTHER" id="PTHR24348:SF22">
    <property type="entry name" value="NON-SPECIFIC SERINE_THREONINE PROTEIN KINASE"/>
    <property type="match status" value="1"/>
</dbReference>
<dbReference type="InterPro" id="IPR003323">
    <property type="entry name" value="OTU_dom"/>
</dbReference>
<sequence length="910" mass="102548">MNFLNFCCSLLCSFTVSELAASPDSNILSAQNAIIFIKKDPDIKIEQSVIIEISTGETIFFDDNQINMLDRQGVAGSEEFCFSSGGSVYIFFRKGDNISFPHIENANNYYVFNLIDRVQQIVSDGDSREEDENFQALVGAHPVIHVYDDNQWMVVDDHNVDESWVASKHDVAVIYLTTVFAHTKWSVGVSDQMVSYVKHKTNKVVVGGKTNKLCYRYTETFVDDFIKIDPVCRKETSSKPLSAQQFFSHWTSRPLATNKIKYNVPANLSHLTLDDSITDTHFFVSNTPTFGRKHNPQNAFTRQVSSVQAQQVEERDSSKHFPVQSVTEHSRSSDYIGENNDHGGYQGQRVSTHQALIKSQIPHHPSQKILIANPMSQSELKEIVGKLKPLYPYTLELRGKQYAQTHYISRSSGGAVYLGVDENGEYVAIKRIFKSEGRVHKQGKCRKTVSLQSGQLEHPFALRFIDVCKVGDFEYQIMPYLPLTMSQVRSRQNDWPVGTSWLILRQLLTVVSFYHKNSITNLDIKPNNILLSADGASIQVTDFGAAETVQSSGMTQSILGTLEYMTPAHVLAYKEGHLVNQFYADLAAVALTIIYMEINKTILNRPKNTKNLTKDDVFSMLGQKLEEFGWSDSSSTKNIKSSLEKLFSDNGRPADDILLGLLAKMLTASSADQFLASRLLGEYFSDEVSKGNDKKIQSFLGGSQKRQRFFEGLGFAVENVPSDGNCLYSAMALSMKRNLSDNEYSYILQRMPRIEGEEGDLVTSRSLRCYLHNLLSVIISTIDKVNDTKKREMYREQLTNMLGEDYPLLKGIVTNKYILLSAGHPKCWGDGSIVSTLLVLSFNLSTRIMTTKNEPELASLSGLQELCPELIKLLQVNFSIPSHYYNWGEGHLLRIIYANRCHYLAAYPVK</sequence>
<evidence type="ECO:0000313" key="9">
    <source>
        <dbReference type="Proteomes" id="UP001178148"/>
    </source>
</evidence>
<keyword evidence="4" id="KW-0067">ATP-binding</keyword>
<feature type="domain" description="Protein kinase" evidence="6">
    <location>
        <begin position="402"/>
        <end position="684"/>
    </location>
</feature>
<comment type="caution">
    <text evidence="8">The sequence shown here is derived from an EMBL/GenBank/DDBJ whole genome shotgun (WGS) entry which is preliminary data.</text>
</comment>
<evidence type="ECO:0000256" key="2">
    <source>
        <dbReference type="ARBA" id="ARBA00022741"/>
    </source>
</evidence>
<keyword evidence="2" id="KW-0547">Nucleotide-binding</keyword>
<dbReference type="AlphaFoldDB" id="A0AA90NL95"/>
<evidence type="ECO:0000256" key="3">
    <source>
        <dbReference type="ARBA" id="ARBA00022777"/>
    </source>
</evidence>
<keyword evidence="1" id="KW-0808">Transferase</keyword>
<dbReference type="Pfam" id="PF00069">
    <property type="entry name" value="Pkinase"/>
    <property type="match status" value="1"/>
</dbReference>
<dbReference type="PANTHER" id="PTHR24348">
    <property type="entry name" value="SERINE/THREONINE-PROTEIN KINASE UNC-51-RELATED"/>
    <property type="match status" value="1"/>
</dbReference>
<evidence type="ECO:0000256" key="1">
    <source>
        <dbReference type="ARBA" id="ARBA00022679"/>
    </source>
</evidence>
<dbReference type="EMBL" id="JASXSV010000007">
    <property type="protein sequence ID" value="MDP0588803.1"/>
    <property type="molecule type" value="Genomic_DNA"/>
</dbReference>
<dbReference type="GO" id="GO:0005776">
    <property type="term" value="C:autophagosome"/>
    <property type="evidence" value="ECO:0007669"/>
    <property type="project" value="TreeGrafter"/>
</dbReference>